<proteinExistence type="inferred from homology"/>
<dbReference type="Ensembl" id="ENSLLET00000050921.1">
    <property type="protein sequence ID" value="ENSLLEP00000049009.1"/>
    <property type="gene ID" value="ENSLLEG00000030854.1"/>
</dbReference>
<evidence type="ECO:0008006" key="5">
    <source>
        <dbReference type="Google" id="ProtNLM"/>
    </source>
</evidence>
<evidence type="ECO:0000313" key="4">
    <source>
        <dbReference type="Proteomes" id="UP000694569"/>
    </source>
</evidence>
<dbReference type="GO" id="GO:0030246">
    <property type="term" value="F:carbohydrate binding"/>
    <property type="evidence" value="ECO:0007669"/>
    <property type="project" value="UniProtKB-KW"/>
</dbReference>
<evidence type="ECO:0000313" key="3">
    <source>
        <dbReference type="Ensembl" id="ENSLLEP00000049009.1"/>
    </source>
</evidence>
<reference evidence="3" key="2">
    <citation type="submission" date="2025-09" db="UniProtKB">
        <authorList>
            <consortium name="Ensembl"/>
        </authorList>
    </citation>
    <scope>IDENTIFICATION</scope>
</reference>
<name>A0A8C5WMM1_9ANUR</name>
<evidence type="ECO:0000256" key="1">
    <source>
        <dbReference type="ARBA" id="ARBA00022734"/>
    </source>
</evidence>
<comment type="similarity">
    <text evidence="2">Belongs to the tectonin family.</text>
</comment>
<keyword evidence="4" id="KW-1185">Reference proteome</keyword>
<accession>A0A8C5WMM1</accession>
<sequence length="270" mass="29750">MVSVQLSFMYLPVHQTDKMKLYLCLVLMLFGAAAGQHCSLITGWLKQIDAGAGEVFGVNGYDDIFRLVGDDWVQFPGKLKHVTVGPSGLWGANNDNYIFKIQDAKWVNVEGKLKQLDAGGNGLLVGVNQHDNIFCLNQDSISSTSANLPFNDVEGSLKYYSCGLYGCWGVNSKNEIFHRLDVSPTNCKGSEWKPVEGNLVMVEAGTDGSVYGLNGLGQIYRRQGISSSNPMGTNWKIVNINGPYKHLSYDEGILWLINTDGNIFKCDLHQ</sequence>
<evidence type="ECO:0000256" key="2">
    <source>
        <dbReference type="ARBA" id="ARBA00038331"/>
    </source>
</evidence>
<organism evidence="3 4">
    <name type="scientific">Leptobrachium leishanense</name>
    <name type="common">Leishan spiny toad</name>
    <dbReference type="NCBI Taxonomy" id="445787"/>
    <lineage>
        <taxon>Eukaryota</taxon>
        <taxon>Metazoa</taxon>
        <taxon>Chordata</taxon>
        <taxon>Craniata</taxon>
        <taxon>Vertebrata</taxon>
        <taxon>Euteleostomi</taxon>
        <taxon>Amphibia</taxon>
        <taxon>Batrachia</taxon>
        <taxon>Anura</taxon>
        <taxon>Pelobatoidea</taxon>
        <taxon>Megophryidae</taxon>
        <taxon>Leptobrachium</taxon>
    </lineage>
</organism>
<dbReference type="Pfam" id="PF19193">
    <property type="entry name" value="Tectonin"/>
    <property type="match status" value="1"/>
</dbReference>
<protein>
    <recommendedName>
        <fullName evidence="5">Fish-egg lectin-like</fullName>
    </recommendedName>
</protein>
<dbReference type="SMART" id="SM00706">
    <property type="entry name" value="TECPR"/>
    <property type="match status" value="6"/>
</dbReference>
<keyword evidence="1" id="KW-0430">Lectin</keyword>
<dbReference type="AlphaFoldDB" id="A0A8C5WMM1"/>
<dbReference type="InterPro" id="IPR006624">
    <property type="entry name" value="Beta-propeller_rpt_TECPR"/>
</dbReference>
<dbReference type="Proteomes" id="UP000694569">
    <property type="component" value="Unplaced"/>
</dbReference>
<dbReference type="PANTHER" id="PTHR23250">
    <property type="entry name" value="DYSFERLIN-RELATED"/>
    <property type="match status" value="1"/>
</dbReference>
<dbReference type="InterPro" id="IPR051513">
    <property type="entry name" value="Tectonin_beta-prop"/>
</dbReference>
<dbReference type="OrthoDB" id="166585at2759"/>
<dbReference type="GeneTree" id="ENSGT00510000047886"/>
<dbReference type="PANTHER" id="PTHR23250:SF3">
    <property type="entry name" value="FISH-EGG LECTIN-LIKE ISOFORM X1-RELATED"/>
    <property type="match status" value="1"/>
</dbReference>
<reference evidence="3" key="1">
    <citation type="submission" date="2025-08" db="UniProtKB">
        <authorList>
            <consortium name="Ensembl"/>
        </authorList>
    </citation>
    <scope>IDENTIFICATION</scope>
</reference>